<dbReference type="KEGG" id="vde:111243794"/>
<dbReference type="InterPro" id="IPR018935">
    <property type="entry name" value="RIO_kinase_CS"/>
</dbReference>
<dbReference type="InParanoid" id="A0A7M7M3J9"/>
<evidence type="ECO:0000256" key="5">
    <source>
        <dbReference type="ARBA" id="ARBA00022490"/>
    </source>
</evidence>
<dbReference type="GO" id="GO:0046872">
    <property type="term" value="F:metal ion binding"/>
    <property type="evidence" value="ECO:0007669"/>
    <property type="project" value="UniProtKB-UniRule"/>
</dbReference>
<comment type="subcellular location">
    <subcellularLocation>
        <location evidence="2">Cytoplasm</location>
    </subcellularLocation>
</comment>
<evidence type="ECO:0000256" key="17">
    <source>
        <dbReference type="ARBA" id="ARBA00023118"/>
    </source>
</evidence>
<comment type="catalytic activity">
    <reaction evidence="18 22">
        <text>L-threonyl-[protein] + ATP = O-phospho-L-threonyl-[protein] + ADP + H(+)</text>
        <dbReference type="Rhea" id="RHEA:46608"/>
        <dbReference type="Rhea" id="RHEA-COMP:11060"/>
        <dbReference type="Rhea" id="RHEA-COMP:11605"/>
        <dbReference type="ChEBI" id="CHEBI:15378"/>
        <dbReference type="ChEBI" id="CHEBI:30013"/>
        <dbReference type="ChEBI" id="CHEBI:30616"/>
        <dbReference type="ChEBI" id="CHEBI:61977"/>
        <dbReference type="ChEBI" id="CHEBI:456216"/>
        <dbReference type="EC" id="2.7.11.1"/>
    </reaction>
</comment>
<dbReference type="GO" id="GO:0005737">
    <property type="term" value="C:cytoplasm"/>
    <property type="evidence" value="ECO:0007669"/>
    <property type="project" value="UniProtKB-SubCell"/>
</dbReference>
<keyword evidence="26" id="KW-1185">Reference proteome</keyword>
<comment type="cofactor">
    <cofactor evidence="1 22">
        <name>Mg(2+)</name>
        <dbReference type="ChEBI" id="CHEBI:18420"/>
    </cofactor>
</comment>
<evidence type="ECO:0000256" key="20">
    <source>
        <dbReference type="ARBA" id="ARBA00064322"/>
    </source>
</evidence>
<comment type="catalytic activity">
    <reaction evidence="19 22">
        <text>L-seryl-[protein] + ATP = O-phospho-L-seryl-[protein] + ADP + H(+)</text>
        <dbReference type="Rhea" id="RHEA:17989"/>
        <dbReference type="Rhea" id="RHEA-COMP:9863"/>
        <dbReference type="Rhea" id="RHEA-COMP:11604"/>
        <dbReference type="ChEBI" id="CHEBI:15378"/>
        <dbReference type="ChEBI" id="CHEBI:29999"/>
        <dbReference type="ChEBI" id="CHEBI:30616"/>
        <dbReference type="ChEBI" id="CHEBI:83421"/>
        <dbReference type="ChEBI" id="CHEBI:456216"/>
        <dbReference type="EC" id="2.7.11.1"/>
    </reaction>
</comment>
<dbReference type="FunFam" id="1.10.510.10:FF:000254">
    <property type="entry name" value="Serine/threonine-protein kinase RIO3"/>
    <property type="match status" value="1"/>
</dbReference>
<dbReference type="GO" id="GO:0045087">
    <property type="term" value="P:innate immune response"/>
    <property type="evidence" value="ECO:0007669"/>
    <property type="project" value="UniProtKB-KW"/>
</dbReference>
<evidence type="ECO:0000256" key="3">
    <source>
        <dbReference type="ARBA" id="ARBA00009196"/>
    </source>
</evidence>
<dbReference type="SMART" id="SM00090">
    <property type="entry name" value="RIO"/>
    <property type="match status" value="1"/>
</dbReference>
<feature type="compositionally biased region" description="Acidic residues" evidence="23">
    <location>
        <begin position="119"/>
        <end position="131"/>
    </location>
</feature>
<evidence type="ECO:0000256" key="12">
    <source>
        <dbReference type="ARBA" id="ARBA00022741"/>
    </source>
</evidence>
<dbReference type="FunFam" id="3.30.200.20:FF:000200">
    <property type="entry name" value="Serine/threonine-protein kinase RIO3"/>
    <property type="match status" value="1"/>
</dbReference>
<evidence type="ECO:0000256" key="13">
    <source>
        <dbReference type="ARBA" id="ARBA00022777"/>
    </source>
</evidence>
<dbReference type="GO" id="GO:0005524">
    <property type="term" value="F:ATP binding"/>
    <property type="evidence" value="ECO:0007669"/>
    <property type="project" value="UniProtKB-UniRule"/>
</dbReference>
<keyword evidence="17" id="KW-0051">Antiviral defense</keyword>
<keyword evidence="6" id="KW-0690">Ribosome biogenesis</keyword>
<dbReference type="InterPro" id="IPR011009">
    <property type="entry name" value="Kinase-like_dom_sf"/>
</dbReference>
<evidence type="ECO:0000256" key="7">
    <source>
        <dbReference type="ARBA" id="ARBA00022527"/>
    </source>
</evidence>
<evidence type="ECO:0000256" key="8">
    <source>
        <dbReference type="ARBA" id="ARBA00022553"/>
    </source>
</evidence>
<feature type="domain" description="RIO kinase" evidence="24">
    <location>
        <begin position="219"/>
        <end position="461"/>
    </location>
</feature>
<dbReference type="GO" id="GO:0004674">
    <property type="term" value="F:protein serine/threonine kinase activity"/>
    <property type="evidence" value="ECO:0007669"/>
    <property type="project" value="UniProtKB-UniRule"/>
</dbReference>
<comment type="similarity">
    <text evidence="3 22">Belongs to the protein kinase superfamily. RIO-type Ser/Thr kinase family.</text>
</comment>
<evidence type="ECO:0000256" key="14">
    <source>
        <dbReference type="ARBA" id="ARBA00022840"/>
    </source>
</evidence>
<evidence type="ECO:0000256" key="6">
    <source>
        <dbReference type="ARBA" id="ARBA00022517"/>
    </source>
</evidence>
<dbReference type="EC" id="2.7.11.1" evidence="4 22"/>
<dbReference type="InterPro" id="IPR017406">
    <property type="entry name" value="Ser/Thr_kinase_Rio3"/>
</dbReference>
<dbReference type="SUPFAM" id="SSF56112">
    <property type="entry name" value="Protein kinase-like (PK-like)"/>
    <property type="match status" value="1"/>
</dbReference>
<dbReference type="Gene3D" id="3.30.200.20">
    <property type="entry name" value="Phosphorylase Kinase, domain 1"/>
    <property type="match status" value="1"/>
</dbReference>
<dbReference type="PROSITE" id="PS01245">
    <property type="entry name" value="RIO1"/>
    <property type="match status" value="1"/>
</dbReference>
<protein>
    <recommendedName>
        <fullName evidence="21 22">Serine/threonine-protein kinase RIO3</fullName>
        <ecNumber evidence="4 22">2.7.11.1</ecNumber>
    </recommendedName>
</protein>
<feature type="region of interest" description="Disordered" evidence="23">
    <location>
        <begin position="100"/>
        <end position="131"/>
    </location>
</feature>
<evidence type="ECO:0000256" key="15">
    <source>
        <dbReference type="ARBA" id="ARBA00022842"/>
    </source>
</evidence>
<evidence type="ECO:0000256" key="18">
    <source>
        <dbReference type="ARBA" id="ARBA00047899"/>
    </source>
</evidence>
<dbReference type="InterPro" id="IPR018934">
    <property type="entry name" value="RIO_dom"/>
</dbReference>
<evidence type="ECO:0000313" key="26">
    <source>
        <dbReference type="Proteomes" id="UP000594260"/>
    </source>
</evidence>
<keyword evidence="16" id="KW-0391">Immunity</keyword>
<accession>A0A7M7M3J9</accession>
<evidence type="ECO:0000256" key="9">
    <source>
        <dbReference type="ARBA" id="ARBA00022588"/>
    </source>
</evidence>
<keyword evidence="8" id="KW-0597">Phosphoprotein</keyword>
<proteinExistence type="inferred from homology"/>
<dbReference type="EnsemblMetazoa" id="XM_022789898">
    <property type="protein sequence ID" value="XP_022645633"/>
    <property type="gene ID" value="LOC111243794"/>
</dbReference>
<dbReference type="GeneID" id="111243794"/>
<evidence type="ECO:0000256" key="19">
    <source>
        <dbReference type="ARBA" id="ARBA00048679"/>
    </source>
</evidence>
<name>A0A7M7M3J9_VARDE</name>
<dbReference type="PANTHER" id="PTHR45723">
    <property type="entry name" value="SERINE/THREONINE-PROTEIN KINASE RIO1"/>
    <property type="match status" value="1"/>
</dbReference>
<evidence type="ECO:0000256" key="22">
    <source>
        <dbReference type="PIRNR" id="PIRNR038146"/>
    </source>
</evidence>
<evidence type="ECO:0000256" key="21">
    <source>
        <dbReference type="ARBA" id="ARBA00068351"/>
    </source>
</evidence>
<evidence type="ECO:0000256" key="1">
    <source>
        <dbReference type="ARBA" id="ARBA00001946"/>
    </source>
</evidence>
<keyword evidence="15 22" id="KW-0460">Magnesium</keyword>
<comment type="subunit">
    <text evidence="20">Interacts with CASP10. Interacts with IRF3; RIOK3 probably mediates the interaction of TBK1 with IRF3. Associated with 40S pre-ribosomal particles.</text>
</comment>
<dbReference type="GO" id="GO:0051607">
    <property type="term" value="P:defense response to virus"/>
    <property type="evidence" value="ECO:0007669"/>
    <property type="project" value="UniProtKB-KW"/>
</dbReference>
<dbReference type="OMA" id="SKCPWGA"/>
<evidence type="ECO:0000256" key="11">
    <source>
        <dbReference type="ARBA" id="ARBA00022723"/>
    </source>
</evidence>
<dbReference type="InterPro" id="IPR051272">
    <property type="entry name" value="RIO-type_Ser/Thr_kinase"/>
</dbReference>
<organism evidence="25 26">
    <name type="scientific">Varroa destructor</name>
    <name type="common">Honeybee mite</name>
    <dbReference type="NCBI Taxonomy" id="109461"/>
    <lineage>
        <taxon>Eukaryota</taxon>
        <taxon>Metazoa</taxon>
        <taxon>Ecdysozoa</taxon>
        <taxon>Arthropoda</taxon>
        <taxon>Chelicerata</taxon>
        <taxon>Arachnida</taxon>
        <taxon>Acari</taxon>
        <taxon>Parasitiformes</taxon>
        <taxon>Mesostigmata</taxon>
        <taxon>Gamasina</taxon>
        <taxon>Dermanyssoidea</taxon>
        <taxon>Varroidae</taxon>
        <taxon>Varroa</taxon>
    </lineage>
</organism>
<dbReference type="GO" id="GO:0042254">
    <property type="term" value="P:ribosome biogenesis"/>
    <property type="evidence" value="ECO:0007669"/>
    <property type="project" value="UniProtKB-KW"/>
</dbReference>
<dbReference type="RefSeq" id="XP_022645633.1">
    <property type="nucleotide sequence ID" value="XM_022789898.1"/>
</dbReference>
<evidence type="ECO:0000256" key="23">
    <source>
        <dbReference type="SAM" id="MobiDB-lite"/>
    </source>
</evidence>
<reference evidence="25" key="1">
    <citation type="submission" date="2021-01" db="UniProtKB">
        <authorList>
            <consortium name="EnsemblMetazoa"/>
        </authorList>
    </citation>
    <scope>IDENTIFICATION</scope>
</reference>
<evidence type="ECO:0000256" key="10">
    <source>
        <dbReference type="ARBA" id="ARBA00022679"/>
    </source>
</evidence>
<keyword evidence="13 22" id="KW-0418">Kinase</keyword>
<dbReference type="InterPro" id="IPR000687">
    <property type="entry name" value="RIO_kinase"/>
</dbReference>
<keyword evidence="11 22" id="KW-0479">Metal-binding</keyword>
<evidence type="ECO:0000259" key="24">
    <source>
        <dbReference type="SMART" id="SM00090"/>
    </source>
</evidence>
<dbReference type="FunCoup" id="A0A7M7M3J9">
    <property type="interactions" value="886"/>
</dbReference>
<evidence type="ECO:0000256" key="4">
    <source>
        <dbReference type="ARBA" id="ARBA00012513"/>
    </source>
</evidence>
<dbReference type="PIRSF" id="PIRSF038146">
    <property type="entry name" value="Ser/Thr_PK_RIO3"/>
    <property type="match status" value="1"/>
</dbReference>
<keyword evidence="10 22" id="KW-0808">Transferase</keyword>
<sequence>MSGSTGCPWGKLPKQQAASFDDVMSEELAREFQRENLISASMIPFENQVRSSDTSDDSGTGGLAVVPNTDDDLLLAKLLQEQFDHEAQVEKNRHEVLGISLGSDRDGSNARKLKNGDSIGEEDSSSDSEIEDVDRFATQARTDPAIGFRGFSRNQDGIMKTKHDAEMCGRRHACKVMELTSSIATGDGSGFDMKLNNSVYNSLRVHSKMEERRAARLHDKKEKATVEQSMDVNTRLLIYKLINRQILDEVNGCISTGKESTVFHARGGSNEEFNVPEECAIKVFKTTLNEFKNRSDYIKEDFRFKDRCKLNPRKTIHVWAEKELNNLQKIHRAGINCPQAIILKKHVLVMTFIGSEGKPAPKLRDAHLNRDQLREAWYQCFTILKRLYSTCKLVHADLSEYNLLWHLGHVWVIDVSQAVDQFHPHALEFLLRDCTNISEFFRKQGLPGVPAAKALFRDVSGLQLPGEGAELLSQIRNFVREEDLLKRENEQFYDQSDRFEIMFGHETALLNVAKSDTAAVTD</sequence>
<dbReference type="Gene3D" id="1.10.510.10">
    <property type="entry name" value="Transferase(Phosphotransferase) domain 1"/>
    <property type="match status" value="1"/>
</dbReference>
<dbReference type="OrthoDB" id="205248at2759"/>
<keyword evidence="7 22" id="KW-0723">Serine/threonine-protein kinase</keyword>
<keyword evidence="9" id="KW-0399">Innate immunity</keyword>
<keyword evidence="14" id="KW-0067">ATP-binding</keyword>
<evidence type="ECO:0000256" key="2">
    <source>
        <dbReference type="ARBA" id="ARBA00004496"/>
    </source>
</evidence>
<evidence type="ECO:0000256" key="16">
    <source>
        <dbReference type="ARBA" id="ARBA00022859"/>
    </source>
</evidence>
<dbReference type="CDD" id="cd05146">
    <property type="entry name" value="RIO3_euk"/>
    <property type="match status" value="1"/>
</dbReference>
<keyword evidence="12 22" id="KW-0547">Nucleotide-binding</keyword>
<evidence type="ECO:0000313" key="25">
    <source>
        <dbReference type="EnsemblMetazoa" id="XP_022645633"/>
    </source>
</evidence>
<dbReference type="Pfam" id="PF01163">
    <property type="entry name" value="RIO1"/>
    <property type="match status" value="1"/>
</dbReference>
<keyword evidence="5" id="KW-0963">Cytoplasm</keyword>
<dbReference type="AlphaFoldDB" id="A0A7M7M3J9"/>
<dbReference type="Proteomes" id="UP000594260">
    <property type="component" value="Unplaced"/>
</dbReference>